<organism evidence="2 3">
    <name type="scientific">Neurospora hispaniola</name>
    <dbReference type="NCBI Taxonomy" id="588809"/>
    <lineage>
        <taxon>Eukaryota</taxon>
        <taxon>Fungi</taxon>
        <taxon>Dikarya</taxon>
        <taxon>Ascomycota</taxon>
        <taxon>Pezizomycotina</taxon>
        <taxon>Sordariomycetes</taxon>
        <taxon>Sordariomycetidae</taxon>
        <taxon>Sordariales</taxon>
        <taxon>Sordariaceae</taxon>
        <taxon>Neurospora</taxon>
    </lineage>
</organism>
<keyword evidence="3" id="KW-1185">Reference proteome</keyword>
<proteinExistence type="predicted"/>
<evidence type="ECO:0000256" key="1">
    <source>
        <dbReference type="SAM" id="MobiDB-lite"/>
    </source>
</evidence>
<reference evidence="2 3" key="1">
    <citation type="journal article" date="2023" name="Mol. Phylogenet. Evol.">
        <title>Genome-scale phylogeny and comparative genomics of the fungal order Sordariales.</title>
        <authorList>
            <person name="Hensen N."/>
            <person name="Bonometti L."/>
            <person name="Westerberg I."/>
            <person name="Brannstrom I.O."/>
            <person name="Guillou S."/>
            <person name="Cros-Aarteil S."/>
            <person name="Calhoun S."/>
            <person name="Haridas S."/>
            <person name="Kuo A."/>
            <person name="Mondo S."/>
            <person name="Pangilinan J."/>
            <person name="Riley R."/>
            <person name="LaButti K."/>
            <person name="Andreopoulos B."/>
            <person name="Lipzen A."/>
            <person name="Chen C."/>
            <person name="Yan M."/>
            <person name="Daum C."/>
            <person name="Ng V."/>
            <person name="Clum A."/>
            <person name="Steindorff A."/>
            <person name="Ohm R.A."/>
            <person name="Martin F."/>
            <person name="Silar P."/>
            <person name="Natvig D.O."/>
            <person name="Lalanne C."/>
            <person name="Gautier V."/>
            <person name="Ament-Velasquez S.L."/>
            <person name="Kruys A."/>
            <person name="Hutchinson M.I."/>
            <person name="Powell A.J."/>
            <person name="Barry K."/>
            <person name="Miller A.N."/>
            <person name="Grigoriev I.V."/>
            <person name="Debuchy R."/>
            <person name="Gladieux P."/>
            <person name="Hiltunen Thoren M."/>
            <person name="Johannesson H."/>
        </authorList>
    </citation>
    <scope>NUCLEOTIDE SEQUENCE [LARGE SCALE GENOMIC DNA]</scope>
    <source>
        <strain evidence="2 3">FGSC 10403</strain>
    </source>
</reference>
<dbReference type="Proteomes" id="UP001285908">
    <property type="component" value="Unassembled WGS sequence"/>
</dbReference>
<feature type="compositionally biased region" description="Polar residues" evidence="1">
    <location>
        <begin position="1"/>
        <end position="12"/>
    </location>
</feature>
<dbReference type="GeneID" id="87877087"/>
<comment type="caution">
    <text evidence="2">The sequence shown here is derived from an EMBL/GenBank/DDBJ whole genome shotgun (WGS) entry which is preliminary data.</text>
</comment>
<evidence type="ECO:0000313" key="2">
    <source>
        <dbReference type="EMBL" id="KAK3495268.1"/>
    </source>
</evidence>
<protein>
    <recommendedName>
        <fullName evidence="4">Opioid growth factor receptor (OGFr) conserved domain-containing protein</fullName>
    </recommendedName>
</protein>
<dbReference type="AlphaFoldDB" id="A0AAJ0MSZ2"/>
<evidence type="ECO:0008006" key="4">
    <source>
        <dbReference type="Google" id="ProtNLM"/>
    </source>
</evidence>
<sequence>MPKSHVSQAKDVSSSRESEPPNRPHKLFPLIGLRNLPLYSYFLDIEGKEKDLYEEVPKALRKGRDYEEWAWWPYLIFPIPEESYPPDESDPFEKGEFISRKYSLHIITILQNKMWGTRLGYAVKLLDKLDGGDIRKIIEGTPGNGREFQKRRMVHFCRFLLSYNYVLAIPDYEDNREAREICLRLLTRLWLDDRALVERLKSEEWGDEKPVDFEEKQVWLSKGTQGGPSFFSQGMKLAADGKPLDSPTGTWRRGVTTTLREHPISPPDLRSVEDTKIRQRRVEFLRVDKKGVCPSF</sequence>
<accession>A0AAJ0MSZ2</accession>
<name>A0AAJ0MSZ2_9PEZI</name>
<dbReference type="RefSeq" id="XP_062694697.1">
    <property type="nucleotide sequence ID" value="XM_062839465.1"/>
</dbReference>
<dbReference type="EMBL" id="JAULSX010000003">
    <property type="protein sequence ID" value="KAK3495268.1"/>
    <property type="molecule type" value="Genomic_DNA"/>
</dbReference>
<feature type="compositionally biased region" description="Basic and acidic residues" evidence="1">
    <location>
        <begin position="13"/>
        <end position="22"/>
    </location>
</feature>
<feature type="region of interest" description="Disordered" evidence="1">
    <location>
        <begin position="1"/>
        <end position="24"/>
    </location>
</feature>
<gene>
    <name evidence="2" type="ORF">B0T23DRAFT_412117</name>
</gene>
<evidence type="ECO:0000313" key="3">
    <source>
        <dbReference type="Proteomes" id="UP001285908"/>
    </source>
</evidence>